<organism evidence="2 3">
    <name type="scientific">Collinsella aerofaciens (strain ATCC 25986 / DSM 3979 / JCM 10188 / KCTC 3647 / NCTC 11838 / VPI 1003)</name>
    <dbReference type="NCBI Taxonomy" id="411903"/>
    <lineage>
        <taxon>Bacteria</taxon>
        <taxon>Bacillati</taxon>
        <taxon>Actinomycetota</taxon>
        <taxon>Coriobacteriia</taxon>
        <taxon>Coriobacteriales</taxon>
        <taxon>Coriobacteriaceae</taxon>
        <taxon>Collinsella</taxon>
    </lineage>
</organism>
<dbReference type="InterPro" id="IPR002560">
    <property type="entry name" value="Transposase_DDE"/>
</dbReference>
<dbReference type="AlphaFoldDB" id="A0A858B3G8"/>
<dbReference type="RefSeq" id="WP_162010723.1">
    <property type="nucleotide sequence ID" value="NZ_AAVN02000006.1"/>
</dbReference>
<evidence type="ECO:0000259" key="1">
    <source>
        <dbReference type="Pfam" id="PF01610"/>
    </source>
</evidence>
<feature type="domain" description="Transposase IS204/IS1001/IS1096/IS1165 DDE" evidence="1">
    <location>
        <begin position="2"/>
        <end position="126"/>
    </location>
</feature>
<dbReference type="Proteomes" id="UP000464211">
    <property type="component" value="Chromosome"/>
</dbReference>
<accession>A0A858B3G8</accession>
<proteinExistence type="predicted"/>
<name>A0A858B3G8_COLAA</name>
<dbReference type="Pfam" id="PF01610">
    <property type="entry name" value="DDE_Tnp_ISL3"/>
    <property type="match status" value="1"/>
</dbReference>
<sequence>MRKRARDLGPYEASALCQLRSEAGCSSLMTAYDLKEDFFDIYDEHPLSREDAEDAFDAWKASIPDDKAYDPFRGLAKAVENHREFIFNYRDCPSRISNGYTECANRLINETNMMGRGHSFETLRARTLYRSLSRHRGMALRLSSRLSEQEWVRLPQVSLRRCLSHPPVRGP</sequence>
<gene>
    <name evidence="2" type="ORF">GXM19_03630</name>
</gene>
<protein>
    <submittedName>
        <fullName evidence="2">Transposase</fullName>
    </submittedName>
</protein>
<dbReference type="EMBL" id="CP048433">
    <property type="protein sequence ID" value="QIA33427.1"/>
    <property type="molecule type" value="Genomic_DNA"/>
</dbReference>
<evidence type="ECO:0000313" key="2">
    <source>
        <dbReference type="EMBL" id="QIA33427.1"/>
    </source>
</evidence>
<reference evidence="2 3" key="1">
    <citation type="submission" date="2020-01" db="EMBL/GenBank/DDBJ databases">
        <title>Complete genome sequence of Collinsella aerofaciens JCM 10188(T).</title>
        <authorList>
            <person name="Tourlousse D.M."/>
            <person name="Sakamoto M."/>
            <person name="Miura T."/>
            <person name="Narita K."/>
            <person name="Ohashi A."/>
            <person name="Uchino Y."/>
            <person name="Yamazoe A."/>
            <person name="Kameyama K."/>
            <person name="Terauchi J."/>
            <person name="Ohkuma M."/>
            <person name="Kawasaki H."/>
            <person name="Sekiguchi Y."/>
        </authorList>
    </citation>
    <scope>NUCLEOTIDE SEQUENCE [LARGE SCALE GENOMIC DNA]</scope>
    <source>
        <strain evidence="2 3">JCM 10188</strain>
    </source>
</reference>
<dbReference type="GeneID" id="92849503"/>
<evidence type="ECO:0000313" key="3">
    <source>
        <dbReference type="Proteomes" id="UP000464211"/>
    </source>
</evidence>